<sequence length="251" mass="28219">MNDFIAAQDQPVLQAAGLDSFEALWALQLPAVDLPNTERGGWSSVCRLEVDGRAYYLKRQSNHLTLSPARPFGEPTFARELRNIRRYAQLAVPALSAAFYAERKVGKEWRAILLTHALDGWQDLHDYLENRGQQSAAQNMAIVQACAALVAQLHAAGLYHACLYPKHIFLQPSGAAFKACFIDLEKTRKSVLRNRDRVRDIDTLLRRIGARWGDEQVSAFLIAYLAALGQSAQLARWQQALAKRRAHKERA</sequence>
<dbReference type="RefSeq" id="WP_074865013.1">
    <property type="nucleotide sequence ID" value="NZ_FOAS01000003.1"/>
</dbReference>
<reference evidence="1 2" key="1">
    <citation type="submission" date="2016-10" db="EMBL/GenBank/DDBJ databases">
        <authorList>
            <person name="de Groot N.N."/>
        </authorList>
    </citation>
    <scope>NUCLEOTIDE SEQUENCE [LARGE SCALE GENOMIC DNA]</scope>
    <source>
        <strain evidence="1 2">JCM 19513</strain>
    </source>
</reference>
<evidence type="ECO:0000313" key="1">
    <source>
        <dbReference type="EMBL" id="SEK50228.1"/>
    </source>
</evidence>
<dbReference type="PIRSF" id="PIRSF026326">
    <property type="entry name" value="InaA"/>
    <property type="match status" value="1"/>
</dbReference>
<dbReference type="AlphaFoldDB" id="A0A1H7HJ91"/>
<protein>
    <submittedName>
        <fullName evidence="1">tRNA A-37 threonylcarbamoyl transferase component Bud32</fullName>
    </submittedName>
</protein>
<dbReference type="InterPro" id="IPR011009">
    <property type="entry name" value="Kinase-like_dom_sf"/>
</dbReference>
<dbReference type="STRING" id="1429083.GCA_001885685_01601"/>
<dbReference type="SUPFAM" id="SSF56112">
    <property type="entry name" value="Protein kinase-like (PK-like)"/>
    <property type="match status" value="1"/>
</dbReference>
<dbReference type="InterPro" id="IPR027023">
    <property type="entry name" value="Put_LipoPS_kinase_InaA"/>
</dbReference>
<dbReference type="GO" id="GO:0016740">
    <property type="term" value="F:transferase activity"/>
    <property type="evidence" value="ECO:0007669"/>
    <property type="project" value="UniProtKB-KW"/>
</dbReference>
<dbReference type="Pfam" id="PF06293">
    <property type="entry name" value="Kdo"/>
    <property type="match status" value="1"/>
</dbReference>
<gene>
    <name evidence="1" type="ORF">SAMN05216214_1035</name>
</gene>
<evidence type="ECO:0000313" key="2">
    <source>
        <dbReference type="Proteomes" id="UP000185766"/>
    </source>
</evidence>
<accession>A0A1H7HJ91</accession>
<keyword evidence="2" id="KW-1185">Reference proteome</keyword>
<name>A0A1H7HJ91_9GAMM</name>
<dbReference type="EMBL" id="FOAS01000003">
    <property type="protein sequence ID" value="SEK50228.1"/>
    <property type="molecule type" value="Genomic_DNA"/>
</dbReference>
<dbReference type="Proteomes" id="UP000185766">
    <property type="component" value="Unassembled WGS sequence"/>
</dbReference>
<keyword evidence="1" id="KW-0808">Transferase</keyword>
<organism evidence="1 2">
    <name type="scientific">Atopomonas hussainii</name>
    <dbReference type="NCBI Taxonomy" id="1429083"/>
    <lineage>
        <taxon>Bacteria</taxon>
        <taxon>Pseudomonadati</taxon>
        <taxon>Pseudomonadota</taxon>
        <taxon>Gammaproteobacteria</taxon>
        <taxon>Pseudomonadales</taxon>
        <taxon>Pseudomonadaceae</taxon>
        <taxon>Atopomonas</taxon>
    </lineage>
</organism>
<proteinExistence type="predicted"/>